<sequence>MPRARRNSSEEEAFKADRRERNKLSKRRAKAAKLALQAAAASSAKPIAVADPSGFAPDAPLVQTSSTTQVARTIPIRALLNSPSPRTLNTPSPRTVSSLDRNFFSRATRCPSVAASTVVGLRPASALLSIATLVPAPQHDAASPLIQSNSLQASPAIDAVGLSSSTAEQQRHDENDPSGTSTGIRSSPVAIPSIAEGIVINGPTSAATKALPNGHINVETERKHSDDHESSHTNHDAQRIARLESEHEQMQERLAGILFEQKQEYQAEIERLGRRLSRSSHLQLEGMEARLEARFQELQSRSLEEFEAKLLASSGDAYASASKSMRHATNKDTHAHENTLSQPALTRLTATMEGLIEELASYKSHVLVRSDFSTNPESIASNQSDKVIHKAESAQSSSKSPSALRHPLRSIYHLIWYLWHH</sequence>
<comment type="caution">
    <text evidence="2">The sequence shown here is derived from an EMBL/GenBank/DDBJ whole genome shotgun (WGS) entry which is preliminary data.</text>
</comment>
<feature type="compositionally biased region" description="Basic and acidic residues" evidence="1">
    <location>
        <begin position="7"/>
        <end position="23"/>
    </location>
</feature>
<feature type="region of interest" description="Disordered" evidence="1">
    <location>
        <begin position="161"/>
        <end position="187"/>
    </location>
</feature>
<dbReference type="AlphaFoldDB" id="A0A1Y2EYS5"/>
<dbReference type="STRING" id="56484.A0A1Y2EYS5"/>
<feature type="region of interest" description="Disordered" evidence="1">
    <location>
        <begin position="375"/>
        <end position="402"/>
    </location>
</feature>
<feature type="compositionally biased region" description="Low complexity" evidence="1">
    <location>
        <begin position="393"/>
        <end position="402"/>
    </location>
</feature>
<feature type="compositionally biased region" description="Polar residues" evidence="1">
    <location>
        <begin position="375"/>
        <end position="385"/>
    </location>
</feature>
<dbReference type="Proteomes" id="UP000193685">
    <property type="component" value="Unassembled WGS sequence"/>
</dbReference>
<evidence type="ECO:0000313" key="3">
    <source>
        <dbReference type="Proteomes" id="UP000193685"/>
    </source>
</evidence>
<reference evidence="2 3" key="1">
    <citation type="submission" date="2016-07" db="EMBL/GenBank/DDBJ databases">
        <title>Pervasive Adenine N6-methylation of Active Genes in Fungi.</title>
        <authorList>
            <consortium name="DOE Joint Genome Institute"/>
            <person name="Mondo S.J."/>
            <person name="Dannebaum R.O."/>
            <person name="Kuo R.C."/>
            <person name="Labutti K."/>
            <person name="Haridas S."/>
            <person name="Kuo A."/>
            <person name="Salamov A."/>
            <person name="Ahrendt S.R."/>
            <person name="Lipzen A."/>
            <person name="Sullivan W."/>
            <person name="Andreopoulos W.B."/>
            <person name="Clum A."/>
            <person name="Lindquist E."/>
            <person name="Daum C."/>
            <person name="Ramamoorthy G.K."/>
            <person name="Gryganskyi A."/>
            <person name="Culley D."/>
            <person name="Magnuson J.K."/>
            <person name="James T.Y."/>
            <person name="O'Malley M.A."/>
            <person name="Stajich J.E."/>
            <person name="Spatafora J.W."/>
            <person name="Visel A."/>
            <person name="Grigoriev I.V."/>
        </authorList>
    </citation>
    <scope>NUCLEOTIDE SEQUENCE [LARGE SCALE GENOMIC DNA]</scope>
    <source>
        <strain evidence="2 3">12-1054</strain>
    </source>
</reference>
<protein>
    <submittedName>
        <fullName evidence="2">Uncharacterized protein</fullName>
    </submittedName>
</protein>
<evidence type="ECO:0000256" key="1">
    <source>
        <dbReference type="SAM" id="MobiDB-lite"/>
    </source>
</evidence>
<accession>A0A1Y2EYS5</accession>
<evidence type="ECO:0000313" key="2">
    <source>
        <dbReference type="EMBL" id="ORY76710.1"/>
    </source>
</evidence>
<gene>
    <name evidence="2" type="ORF">BCR37DRAFT_395238</name>
</gene>
<dbReference type="GeneID" id="63788195"/>
<organism evidence="2 3">
    <name type="scientific">Protomyces lactucae-debilis</name>
    <dbReference type="NCBI Taxonomy" id="2754530"/>
    <lineage>
        <taxon>Eukaryota</taxon>
        <taxon>Fungi</taxon>
        <taxon>Dikarya</taxon>
        <taxon>Ascomycota</taxon>
        <taxon>Taphrinomycotina</taxon>
        <taxon>Taphrinomycetes</taxon>
        <taxon>Taphrinales</taxon>
        <taxon>Protomycetaceae</taxon>
        <taxon>Protomyces</taxon>
    </lineage>
</organism>
<name>A0A1Y2EYS5_PROLT</name>
<dbReference type="EMBL" id="MCFI01000022">
    <property type="protein sequence ID" value="ORY76710.1"/>
    <property type="molecule type" value="Genomic_DNA"/>
</dbReference>
<dbReference type="RefSeq" id="XP_040722790.1">
    <property type="nucleotide sequence ID" value="XM_040871596.1"/>
</dbReference>
<keyword evidence="3" id="KW-1185">Reference proteome</keyword>
<proteinExistence type="predicted"/>
<feature type="region of interest" description="Disordered" evidence="1">
    <location>
        <begin position="1"/>
        <end position="29"/>
    </location>
</feature>